<feature type="transmembrane region" description="Helical" evidence="8">
    <location>
        <begin position="310"/>
        <end position="330"/>
    </location>
</feature>
<evidence type="ECO:0000313" key="10">
    <source>
        <dbReference type="Proteomes" id="UP001597135"/>
    </source>
</evidence>
<evidence type="ECO:0000256" key="3">
    <source>
        <dbReference type="ARBA" id="ARBA00022676"/>
    </source>
</evidence>
<name>A0ABW3ZF07_9RHOB</name>
<comment type="caution">
    <text evidence="9">The sequence shown here is derived from an EMBL/GenBank/DDBJ whole genome shotgun (WGS) entry which is preliminary data.</text>
</comment>
<dbReference type="InterPro" id="IPR050297">
    <property type="entry name" value="LipidA_mod_glycosyltrf_83"/>
</dbReference>
<dbReference type="Proteomes" id="UP001597135">
    <property type="component" value="Unassembled WGS sequence"/>
</dbReference>
<evidence type="ECO:0000256" key="2">
    <source>
        <dbReference type="ARBA" id="ARBA00022475"/>
    </source>
</evidence>
<dbReference type="RefSeq" id="WP_386801797.1">
    <property type="nucleotide sequence ID" value="NZ_JBHTMU010000006.1"/>
</dbReference>
<evidence type="ECO:0000256" key="5">
    <source>
        <dbReference type="ARBA" id="ARBA00022692"/>
    </source>
</evidence>
<keyword evidence="6 8" id="KW-1133">Transmembrane helix</keyword>
<keyword evidence="4 9" id="KW-0808">Transferase</keyword>
<feature type="transmembrane region" description="Helical" evidence="8">
    <location>
        <begin position="336"/>
        <end position="354"/>
    </location>
</feature>
<evidence type="ECO:0000256" key="1">
    <source>
        <dbReference type="ARBA" id="ARBA00004651"/>
    </source>
</evidence>
<feature type="transmembrane region" description="Helical" evidence="8">
    <location>
        <begin position="122"/>
        <end position="141"/>
    </location>
</feature>
<evidence type="ECO:0000313" key="9">
    <source>
        <dbReference type="EMBL" id="MFD1341729.1"/>
    </source>
</evidence>
<dbReference type="EMBL" id="JBHTMU010000006">
    <property type="protein sequence ID" value="MFD1341729.1"/>
    <property type="molecule type" value="Genomic_DNA"/>
</dbReference>
<reference evidence="10" key="1">
    <citation type="journal article" date="2019" name="Int. J. Syst. Evol. Microbiol.">
        <title>The Global Catalogue of Microorganisms (GCM) 10K type strain sequencing project: providing services to taxonomists for standard genome sequencing and annotation.</title>
        <authorList>
            <consortium name="The Broad Institute Genomics Platform"/>
            <consortium name="The Broad Institute Genome Sequencing Center for Infectious Disease"/>
            <person name="Wu L."/>
            <person name="Ma J."/>
        </authorList>
    </citation>
    <scope>NUCLEOTIDE SEQUENCE [LARGE SCALE GENOMIC DNA]</scope>
    <source>
        <strain evidence="10">CCUG 62953</strain>
    </source>
</reference>
<keyword evidence="10" id="KW-1185">Reference proteome</keyword>
<evidence type="ECO:0000256" key="4">
    <source>
        <dbReference type="ARBA" id="ARBA00022679"/>
    </source>
</evidence>
<feature type="transmembrane region" description="Helical" evidence="8">
    <location>
        <begin position="20"/>
        <end position="41"/>
    </location>
</feature>
<feature type="transmembrane region" description="Helical" evidence="8">
    <location>
        <begin position="80"/>
        <end position="110"/>
    </location>
</feature>
<keyword evidence="5 8" id="KW-0812">Transmembrane</keyword>
<gene>
    <name evidence="9" type="ORF">ACFQ4E_04780</name>
</gene>
<sequence>MTVQIFKKFRWLPYGNAHKFAVASLALIWLYHFSWIGTGALEHYDEYLTYDRTLGFERFSDWLTVYRSNVPDFNKPPLQYWLSAALIYIGIPDLIALRIPSMVFGGLFIFSTGYLAYKLTKGSILAGWISAILLCSSTQFWHFSTSAMLDIGAGAFITLTLALIFKSIEDKRVWLAVAFVTTLGAWQKAPFSLAIFVISVICGLLSFGLLNEAERKSLRSRELLAALLLASIGSTAWFAIQYLHYGAEALRTYYIEQSAARILPGENQIFKRNLDDTISYIYSGGEIWPRGLGFFAAFAIPFATKRPLAAIIPIILLLYLFFISIGSGYISHRYSLLIVGLLMASTSVMLCTVLRKKLNLGISVAILSLSSAGPIKTDSQLTLYPDPLLVTAAEGLEHIGNSLNSREVFLLCNWNVKKKVPTGMASILASNGRPFLALTQVSDVQAKLRQINNRQRLRGFCTSEQLQDIVALIVTPEIDGVFGPYVSWTAEVGTNE</sequence>
<accession>A0ABW3ZF07</accession>
<proteinExistence type="predicted"/>
<feature type="transmembrane region" description="Helical" evidence="8">
    <location>
        <begin position="223"/>
        <end position="243"/>
    </location>
</feature>
<dbReference type="PANTHER" id="PTHR33908:SF11">
    <property type="entry name" value="MEMBRANE PROTEIN"/>
    <property type="match status" value="1"/>
</dbReference>
<dbReference type="PANTHER" id="PTHR33908">
    <property type="entry name" value="MANNOSYLTRANSFERASE YKCB-RELATED"/>
    <property type="match status" value="1"/>
</dbReference>
<keyword evidence="2" id="KW-1003">Cell membrane</keyword>
<organism evidence="9 10">
    <name type="scientific">Litorisediminicola beolgyonensis</name>
    <dbReference type="NCBI Taxonomy" id="1173614"/>
    <lineage>
        <taxon>Bacteria</taxon>
        <taxon>Pseudomonadati</taxon>
        <taxon>Pseudomonadota</taxon>
        <taxon>Alphaproteobacteria</taxon>
        <taxon>Rhodobacterales</taxon>
        <taxon>Paracoccaceae</taxon>
        <taxon>Litorisediminicola</taxon>
    </lineage>
</organism>
<keyword evidence="7 8" id="KW-0472">Membrane</keyword>
<feature type="transmembrane region" description="Helical" evidence="8">
    <location>
        <begin position="172"/>
        <end position="187"/>
    </location>
</feature>
<keyword evidence="3 9" id="KW-0328">Glycosyltransferase</keyword>
<feature type="transmembrane region" description="Helical" evidence="8">
    <location>
        <begin position="147"/>
        <end position="165"/>
    </location>
</feature>
<protein>
    <submittedName>
        <fullName evidence="9">ArnT family glycosyltransferase</fullName>
        <ecNumber evidence="9">2.4.-.-</ecNumber>
    </submittedName>
</protein>
<evidence type="ECO:0000256" key="6">
    <source>
        <dbReference type="ARBA" id="ARBA00022989"/>
    </source>
</evidence>
<comment type="subcellular location">
    <subcellularLocation>
        <location evidence="1">Cell membrane</location>
        <topology evidence="1">Multi-pass membrane protein</topology>
    </subcellularLocation>
</comment>
<dbReference type="EC" id="2.4.-.-" evidence="9"/>
<dbReference type="GO" id="GO:0016757">
    <property type="term" value="F:glycosyltransferase activity"/>
    <property type="evidence" value="ECO:0007669"/>
    <property type="project" value="UniProtKB-KW"/>
</dbReference>
<feature type="transmembrane region" description="Helical" evidence="8">
    <location>
        <begin position="193"/>
        <end position="211"/>
    </location>
</feature>
<evidence type="ECO:0000256" key="7">
    <source>
        <dbReference type="ARBA" id="ARBA00023136"/>
    </source>
</evidence>
<evidence type="ECO:0000256" key="8">
    <source>
        <dbReference type="SAM" id="Phobius"/>
    </source>
</evidence>